<keyword evidence="2" id="KW-0731">Sigma factor</keyword>
<evidence type="ECO:0000256" key="3">
    <source>
        <dbReference type="ARBA" id="ARBA00023125"/>
    </source>
</evidence>
<evidence type="ECO:0000256" key="5">
    <source>
        <dbReference type="SAM" id="MobiDB-lite"/>
    </source>
</evidence>
<keyword evidence="1" id="KW-0805">Transcription regulation</keyword>
<dbReference type="PANTHER" id="PTHR30385:SF4">
    <property type="entry name" value="RNA POLYMERASE SIGMA-E FACTOR"/>
    <property type="match status" value="1"/>
</dbReference>
<dbReference type="InterPro" id="IPR013325">
    <property type="entry name" value="RNA_pol_sigma_r2"/>
</dbReference>
<dbReference type="PRINTS" id="PR00046">
    <property type="entry name" value="SIGMA70FCT"/>
</dbReference>
<dbReference type="Pfam" id="PF04545">
    <property type="entry name" value="Sigma70_r4"/>
    <property type="match status" value="1"/>
</dbReference>
<accession>A0A1J0W241</accession>
<dbReference type="EMBL" id="CP018082">
    <property type="protein sequence ID" value="APE38333.1"/>
    <property type="molecule type" value="Genomic_DNA"/>
</dbReference>
<gene>
    <name evidence="9" type="ORF">BOX37_14275</name>
</gene>
<name>A0A1J0W241_9NOCA</name>
<evidence type="ECO:0000313" key="9">
    <source>
        <dbReference type="EMBL" id="APE38333.1"/>
    </source>
</evidence>
<evidence type="ECO:0000256" key="2">
    <source>
        <dbReference type="ARBA" id="ARBA00023082"/>
    </source>
</evidence>
<feature type="domain" description="RNA polymerase sigma-70 region 2" evidence="7">
    <location>
        <begin position="56"/>
        <end position="124"/>
    </location>
</feature>
<evidence type="ECO:0000256" key="4">
    <source>
        <dbReference type="ARBA" id="ARBA00023163"/>
    </source>
</evidence>
<dbReference type="SUPFAM" id="SSF88946">
    <property type="entry name" value="Sigma2 domain of RNA polymerase sigma factors"/>
    <property type="match status" value="1"/>
</dbReference>
<keyword evidence="4" id="KW-0804">Transcription</keyword>
<dbReference type="InterPro" id="IPR013324">
    <property type="entry name" value="RNA_pol_sigma_r3/r4-like"/>
</dbReference>
<feature type="domain" description="RNA polymerase sigma-70 region 4" evidence="8">
    <location>
        <begin position="224"/>
        <end position="272"/>
    </location>
</feature>
<proteinExistence type="predicted"/>
<dbReference type="Gene3D" id="1.10.10.10">
    <property type="entry name" value="Winged helix-like DNA-binding domain superfamily/Winged helix DNA-binding domain"/>
    <property type="match status" value="2"/>
</dbReference>
<feature type="domain" description="RNA polymerase sigma-70 region 3" evidence="6">
    <location>
        <begin position="142"/>
        <end position="183"/>
    </location>
</feature>
<dbReference type="InterPro" id="IPR007630">
    <property type="entry name" value="RNA_pol_sigma70_r4"/>
</dbReference>
<dbReference type="GO" id="GO:0016987">
    <property type="term" value="F:sigma factor activity"/>
    <property type="evidence" value="ECO:0007669"/>
    <property type="project" value="UniProtKB-KW"/>
</dbReference>
<dbReference type="NCBIfam" id="TIGR02937">
    <property type="entry name" value="sigma70-ECF"/>
    <property type="match status" value="1"/>
</dbReference>
<dbReference type="Pfam" id="PF04542">
    <property type="entry name" value="Sigma70_r2"/>
    <property type="match status" value="1"/>
</dbReference>
<dbReference type="CDD" id="cd06171">
    <property type="entry name" value="Sigma70_r4"/>
    <property type="match status" value="1"/>
</dbReference>
<evidence type="ECO:0000259" key="7">
    <source>
        <dbReference type="Pfam" id="PF04542"/>
    </source>
</evidence>
<dbReference type="InterPro" id="IPR007627">
    <property type="entry name" value="RNA_pol_sigma70_r2"/>
</dbReference>
<evidence type="ECO:0000259" key="6">
    <source>
        <dbReference type="Pfam" id="PF04539"/>
    </source>
</evidence>
<dbReference type="InterPro" id="IPR000943">
    <property type="entry name" value="RNA_pol_sigma70"/>
</dbReference>
<evidence type="ECO:0000313" key="10">
    <source>
        <dbReference type="Proteomes" id="UP000183810"/>
    </source>
</evidence>
<dbReference type="InterPro" id="IPR014322">
    <property type="entry name" value="RNA_pol_sigma-B/F/G"/>
</dbReference>
<keyword evidence="3" id="KW-0238">DNA-binding</keyword>
<dbReference type="KEGG" id="nsl:BOX37_14275"/>
<sequence length="277" mass="30927">MDEHRLPSRASEPVVAQASRQRGGGDSYDNIEPMLEQLAQLGAQDPGRPILREDIIGRCLPLADHIARRFAGRGENFEDLQQVARLGLLLAIDRFDPTYGAGFLAFAVPTIMGEVRRHFRDRTWAVRVPRRIKEIQQLLGPATDALTHELGRAPTAREIAAELGIDLVEVTHALVARNAYRTAPIDAPTGNENGNTSPSLLDFLGAEDPEYRHVEDFLAVRPLIAALPALERQVLHLRFFRFRSQQQIARQIGVSQMQVSRILARTLNALRESALRD</sequence>
<organism evidence="9 10">
    <name type="scientific">Nocardia mangyaensis</name>
    <dbReference type="NCBI Taxonomy" id="2213200"/>
    <lineage>
        <taxon>Bacteria</taxon>
        <taxon>Bacillati</taxon>
        <taxon>Actinomycetota</taxon>
        <taxon>Actinomycetes</taxon>
        <taxon>Mycobacteriales</taxon>
        <taxon>Nocardiaceae</taxon>
        <taxon>Nocardia</taxon>
    </lineage>
</organism>
<dbReference type="InterPro" id="IPR036388">
    <property type="entry name" value="WH-like_DNA-bd_sf"/>
</dbReference>
<dbReference type="Proteomes" id="UP000183810">
    <property type="component" value="Chromosome"/>
</dbReference>
<dbReference type="InterPro" id="IPR014284">
    <property type="entry name" value="RNA_pol_sigma-70_dom"/>
</dbReference>
<evidence type="ECO:0000256" key="1">
    <source>
        <dbReference type="ARBA" id="ARBA00023015"/>
    </source>
</evidence>
<dbReference type="InterPro" id="IPR007624">
    <property type="entry name" value="RNA_pol_sigma70_r3"/>
</dbReference>
<dbReference type="AlphaFoldDB" id="A0A1J0W241"/>
<dbReference type="Gene3D" id="1.20.120.1810">
    <property type="match status" value="1"/>
</dbReference>
<dbReference type="GO" id="GO:0006352">
    <property type="term" value="P:DNA-templated transcription initiation"/>
    <property type="evidence" value="ECO:0007669"/>
    <property type="project" value="InterPro"/>
</dbReference>
<keyword evidence="10" id="KW-1185">Reference proteome</keyword>
<dbReference type="GO" id="GO:0003677">
    <property type="term" value="F:DNA binding"/>
    <property type="evidence" value="ECO:0007669"/>
    <property type="project" value="UniProtKB-KW"/>
</dbReference>
<protein>
    <submittedName>
        <fullName evidence="9">RNA polymerase subunit sigma</fullName>
    </submittedName>
</protein>
<dbReference type="NCBIfam" id="TIGR02980">
    <property type="entry name" value="SigBFG"/>
    <property type="match status" value="1"/>
</dbReference>
<dbReference type="PANTHER" id="PTHR30385">
    <property type="entry name" value="SIGMA FACTOR F FLAGELLAR"/>
    <property type="match status" value="1"/>
</dbReference>
<dbReference type="SUPFAM" id="SSF88659">
    <property type="entry name" value="Sigma3 and sigma4 domains of RNA polymerase sigma factors"/>
    <property type="match status" value="2"/>
</dbReference>
<feature type="region of interest" description="Disordered" evidence="5">
    <location>
        <begin position="1"/>
        <end position="28"/>
    </location>
</feature>
<reference evidence="9" key="1">
    <citation type="submission" date="2016-11" db="EMBL/GenBank/DDBJ databases">
        <authorList>
            <person name="Jaros S."/>
            <person name="Januszkiewicz K."/>
            <person name="Wedrychowicz H."/>
        </authorList>
    </citation>
    <scope>NUCLEOTIDE SEQUENCE [LARGE SCALE GENOMIC DNA]</scope>
    <source>
        <strain evidence="9">Y48</strain>
    </source>
</reference>
<evidence type="ECO:0000259" key="8">
    <source>
        <dbReference type="Pfam" id="PF04545"/>
    </source>
</evidence>
<dbReference type="Pfam" id="PF04539">
    <property type="entry name" value="Sigma70_r3"/>
    <property type="match status" value="1"/>
</dbReference>